<feature type="compositionally biased region" description="Pro residues" evidence="1">
    <location>
        <begin position="75"/>
        <end position="84"/>
    </location>
</feature>
<evidence type="ECO:0000256" key="1">
    <source>
        <dbReference type="SAM" id="MobiDB-lite"/>
    </source>
</evidence>
<feature type="region of interest" description="Disordered" evidence="1">
    <location>
        <begin position="423"/>
        <end position="469"/>
    </location>
</feature>
<feature type="compositionally biased region" description="Basic and acidic residues" evidence="1">
    <location>
        <begin position="191"/>
        <end position="200"/>
    </location>
</feature>
<keyword evidence="3" id="KW-1185">Reference proteome</keyword>
<feature type="compositionally biased region" description="Basic and acidic residues" evidence="1">
    <location>
        <begin position="145"/>
        <end position="161"/>
    </location>
</feature>
<feature type="compositionally biased region" description="Low complexity" evidence="1">
    <location>
        <begin position="677"/>
        <end position="707"/>
    </location>
</feature>
<feature type="compositionally biased region" description="Polar residues" evidence="1">
    <location>
        <begin position="642"/>
        <end position="652"/>
    </location>
</feature>
<dbReference type="Proteomes" id="UP000748025">
    <property type="component" value="Unassembled WGS sequence"/>
</dbReference>
<feature type="compositionally biased region" description="Basic and acidic residues" evidence="1">
    <location>
        <begin position="893"/>
        <end position="915"/>
    </location>
</feature>
<accession>A0A9P7STW4</accession>
<feature type="compositionally biased region" description="Basic and acidic residues" evidence="1">
    <location>
        <begin position="1094"/>
        <end position="1109"/>
    </location>
</feature>
<feature type="compositionally biased region" description="Basic and acidic residues" evidence="1">
    <location>
        <begin position="990"/>
        <end position="1005"/>
    </location>
</feature>
<feature type="compositionally biased region" description="Low complexity" evidence="1">
    <location>
        <begin position="719"/>
        <end position="728"/>
    </location>
</feature>
<proteinExistence type="predicted"/>
<feature type="compositionally biased region" description="Gly residues" evidence="1">
    <location>
        <begin position="1315"/>
        <end position="1327"/>
    </location>
</feature>
<feature type="compositionally biased region" description="Low complexity" evidence="1">
    <location>
        <begin position="230"/>
        <end position="239"/>
    </location>
</feature>
<dbReference type="EMBL" id="SRPW01002963">
    <property type="protein sequence ID" value="KAG5989197.1"/>
    <property type="molecule type" value="Genomic_DNA"/>
</dbReference>
<feature type="compositionally biased region" description="Basic and acidic residues" evidence="1">
    <location>
        <begin position="928"/>
        <end position="938"/>
    </location>
</feature>
<feature type="region of interest" description="Disordered" evidence="1">
    <location>
        <begin position="505"/>
        <end position="579"/>
    </location>
</feature>
<feature type="compositionally biased region" description="Polar residues" evidence="1">
    <location>
        <begin position="565"/>
        <end position="577"/>
    </location>
</feature>
<feature type="compositionally biased region" description="Acidic residues" evidence="1">
    <location>
        <begin position="825"/>
        <end position="839"/>
    </location>
</feature>
<feature type="compositionally biased region" description="Basic and acidic residues" evidence="1">
    <location>
        <begin position="1074"/>
        <end position="1085"/>
    </location>
</feature>
<feature type="compositionally biased region" description="Polar residues" evidence="1">
    <location>
        <begin position="45"/>
        <end position="56"/>
    </location>
</feature>
<feature type="region of interest" description="Disordered" evidence="1">
    <location>
        <begin position="346"/>
        <end position="384"/>
    </location>
</feature>
<feature type="compositionally biased region" description="Polar residues" evidence="1">
    <location>
        <begin position="251"/>
        <end position="267"/>
    </location>
</feature>
<feature type="compositionally biased region" description="Polar residues" evidence="1">
    <location>
        <begin position="1123"/>
        <end position="1139"/>
    </location>
</feature>
<feature type="compositionally biased region" description="Low complexity" evidence="1">
    <location>
        <begin position="617"/>
        <end position="634"/>
    </location>
</feature>
<feature type="compositionally biased region" description="Gly residues" evidence="1">
    <location>
        <begin position="529"/>
        <end position="550"/>
    </location>
</feature>
<sequence length="1379" mass="149870">MERGKEGPLSQSRSASQPHGHAPSHRLLVNHENRKPLFANAPNAAAQTSGPRSTTGFEARYATNAIATGLRSRPPSGPDGPGPPSLARRAKSDPPGAPVSEMSDGTGTGGVYLPRKTVFRSPAARRLPGSETRGLQGLRPLSIKEAFRIAQEEQQEAERQRQLGGSPSPAPRPWRARPGQPQDEVQARQLLAEDHLDGKMKSTTTSNVAAMSQNDHRPLGIAGLGAIHQGADGPAASAAVGGGSPKRFGTGNPSLQDRINAWRTSSRPVVDPARTGPSPGDVADFGGTGRLPALVPGIEDDGVPLPAADESPRPKFEVASSPSKDFSWQVEQDFTAGDLQISNSPRIKVGANSNKPFANRPSIFNGIHVRSPARSPARVKSPERSNTRIMDIQEDEMKHGVDNTAGNSGLKNLTKLRQERQHFSRMHQENHAQAAEGPLVDSEKGAVPPLASTSSDRSLPRPKMNEKLNTIRQLETTGLSKRALAEIRLAEIKEQNAMARPLGSKIPKHHQQQQQHHHPGTSTTRSNLGSGGGMGGMGGMGRIGGLGGQGEHIPDTPVTIYKSYGRSNSQSQENTRSVWGAGATADADADADVDADKAVKKHATTERDLLRRLARAASASPAAAEPAGASLATTNKRAAPSELSSRMSSTARPSLAAGPSTFTDLGRKAAPLTFSVNNNNNNNNNNQTSTKAGTNTSSSTSTSTSTSHVPNREPKSKSFKSSFSTGSSNRFNIRFNDGPLIKPTVGFAGLRRANSAESVKSKRSSMQSEADPTARIEGEMKLFALADNQSERGSIRAPSLGSDSDREEDTEHRRNDGGGGGGGGGDDDDDDDDGDEDDHLAETTPKPQKHDFVSMPTPKITGAFIETPVTVKPINRMTEDERRKEEEGEDEDKLVKPFREKLKEQRERQVRDGKKNQAHRANMLGDTKAADPSRHNDDDAASDPGTTSGRSHQDDETAAAAALQKKKARARSVPRERARAPLKNSAKLPSARDDLRELQRRHNMDDSTVEDVEELLAGQKRASRKIRELLEQGPSRAELDDAGVRLLDEEVKQEWDEKGVKREEKEEEEENEEKGEKNKASDRRSSTLVSRTDSTVRSDSREATKGMERLEGEMARVAEKLSSHTVKPTKPSSHLSAPPQNKDKVKKTENDRVVKTQHKDRSQPTSETSETSETYLHIPLPYLWHASPRLGFTWLGRLLAMLLVWFVAEQALCALYCRPATCVSTPCVYSYDDPTLGYALPVKLDQWTTGGHGRRVLHRIHEDLQDLVADMQDALTGRSIQDIPVEQVPVPQRRQHWRRLRKRGLLRNASTLVGLGSGSGSGSGSGPGSEQKAKWDAWRRSRLARQRARDRDMEGGLMMEEEEEEGWVGESMTGDERVW</sequence>
<feature type="region of interest" description="Disordered" evidence="1">
    <location>
        <begin position="753"/>
        <end position="1012"/>
    </location>
</feature>
<name>A0A9P7STW4_9HYPO</name>
<feature type="region of interest" description="Disordered" evidence="1">
    <location>
        <begin position="617"/>
        <end position="733"/>
    </location>
</feature>
<comment type="caution">
    <text evidence="2">The sequence shown here is derived from an EMBL/GenBank/DDBJ whole genome shotgun (WGS) entry which is preliminary data.</text>
</comment>
<dbReference type="OrthoDB" id="3439035at2759"/>
<feature type="region of interest" description="Disordered" evidence="1">
    <location>
        <begin position="1311"/>
        <end position="1379"/>
    </location>
</feature>
<feature type="compositionally biased region" description="Basic and acidic residues" evidence="1">
    <location>
        <begin position="1050"/>
        <end position="1064"/>
    </location>
</feature>
<feature type="compositionally biased region" description="Polar residues" evidence="1">
    <location>
        <begin position="201"/>
        <end position="213"/>
    </location>
</feature>
<organism evidence="2 3">
    <name type="scientific">Claviceps pusilla</name>
    <dbReference type="NCBI Taxonomy" id="123648"/>
    <lineage>
        <taxon>Eukaryota</taxon>
        <taxon>Fungi</taxon>
        <taxon>Dikarya</taxon>
        <taxon>Ascomycota</taxon>
        <taxon>Pezizomycotina</taxon>
        <taxon>Sordariomycetes</taxon>
        <taxon>Hypocreomycetidae</taxon>
        <taxon>Hypocreales</taxon>
        <taxon>Clavicipitaceae</taxon>
        <taxon>Claviceps</taxon>
    </lineage>
</organism>
<feature type="region of interest" description="Disordered" evidence="1">
    <location>
        <begin position="1"/>
        <end position="324"/>
    </location>
</feature>
<protein>
    <submittedName>
        <fullName evidence="2">Uncharacterized protein</fullName>
    </submittedName>
</protein>
<feature type="compositionally biased region" description="Basic and acidic residues" evidence="1">
    <location>
        <begin position="1141"/>
        <end position="1162"/>
    </location>
</feature>
<feature type="compositionally biased region" description="Basic residues" evidence="1">
    <location>
        <begin position="506"/>
        <end position="519"/>
    </location>
</feature>
<feature type="compositionally biased region" description="Polar residues" evidence="1">
    <location>
        <begin position="346"/>
        <end position="356"/>
    </location>
</feature>
<feature type="compositionally biased region" description="Basic and acidic residues" evidence="1">
    <location>
        <begin position="877"/>
        <end position="886"/>
    </location>
</feature>
<gene>
    <name evidence="2" type="ORF">E4U43_004545</name>
</gene>
<feature type="region of interest" description="Disordered" evidence="1">
    <location>
        <begin position="1121"/>
        <end position="1171"/>
    </location>
</feature>
<evidence type="ECO:0000313" key="3">
    <source>
        <dbReference type="Proteomes" id="UP000748025"/>
    </source>
</evidence>
<reference evidence="2" key="1">
    <citation type="journal article" date="2020" name="bioRxiv">
        <title>Whole genome comparisons of ergot fungi reveals the divergence and evolution of species within the genus Claviceps are the result of varying mechanisms driving genome evolution and host range expansion.</title>
        <authorList>
            <person name="Wyka S.A."/>
            <person name="Mondo S.J."/>
            <person name="Liu M."/>
            <person name="Dettman J."/>
            <person name="Nalam V."/>
            <person name="Broders K.D."/>
        </authorList>
    </citation>
    <scope>NUCLEOTIDE SEQUENCE</scope>
    <source>
        <strain evidence="2">CCC 602</strain>
    </source>
</reference>
<feature type="region of interest" description="Disordered" evidence="1">
    <location>
        <begin position="1050"/>
        <end position="1109"/>
    </location>
</feature>
<evidence type="ECO:0000313" key="2">
    <source>
        <dbReference type="EMBL" id="KAG5989197.1"/>
    </source>
</evidence>